<accession>A0ABU7YU50</accession>
<keyword evidence="2" id="KW-1185">Reference proteome</keyword>
<proteinExistence type="predicted"/>
<gene>
    <name evidence="1" type="ORF">SNE34_01055</name>
</gene>
<dbReference type="Proteomes" id="UP001355056">
    <property type="component" value="Unassembled WGS sequence"/>
</dbReference>
<dbReference type="RefSeq" id="WP_332613871.1">
    <property type="nucleotide sequence ID" value="NZ_JAXGFP010000001.1"/>
</dbReference>
<dbReference type="EMBL" id="JAXGFP010000001">
    <property type="protein sequence ID" value="MEG3182603.1"/>
    <property type="molecule type" value="Genomic_DNA"/>
</dbReference>
<protein>
    <recommendedName>
        <fullName evidence="3">DUF1232 domain-containing protein</fullName>
    </recommendedName>
</protein>
<evidence type="ECO:0008006" key="3">
    <source>
        <dbReference type="Google" id="ProtNLM"/>
    </source>
</evidence>
<comment type="caution">
    <text evidence="1">The sequence shown here is derived from an EMBL/GenBank/DDBJ whole genome shotgun (WGS) entry which is preliminary data.</text>
</comment>
<organism evidence="1 2">
    <name type="scientific">Novilysobacter erysipheiresistens</name>
    <dbReference type="NCBI Taxonomy" id="1749332"/>
    <lineage>
        <taxon>Bacteria</taxon>
        <taxon>Pseudomonadati</taxon>
        <taxon>Pseudomonadota</taxon>
        <taxon>Gammaproteobacteria</taxon>
        <taxon>Lysobacterales</taxon>
        <taxon>Lysobacteraceae</taxon>
        <taxon>Novilysobacter</taxon>
    </lineage>
</organism>
<evidence type="ECO:0000313" key="1">
    <source>
        <dbReference type="EMBL" id="MEG3182603.1"/>
    </source>
</evidence>
<name>A0ABU7YU50_9GAMM</name>
<reference evidence="1 2" key="1">
    <citation type="journal article" date="2016" name="Int. J. Syst. Evol. Microbiol.">
        <title>Lysobacter erysipheiresistens sp. nov., an antagonist of powdery mildew, isolated from tobacco-cultivated soil.</title>
        <authorList>
            <person name="Xie B."/>
            <person name="Li T."/>
            <person name="Lin X."/>
            <person name="Wang C.J."/>
            <person name="Chen Y.J."/>
            <person name="Liu W.J."/>
            <person name="Zhao Z.W."/>
        </authorList>
    </citation>
    <scope>NUCLEOTIDE SEQUENCE [LARGE SCALE GENOMIC DNA]</scope>
    <source>
        <strain evidence="1 2">RS-LYSO-3</strain>
    </source>
</reference>
<sequence length="216" mass="23916">MNVATASIAPLPDVLSQPGLNGNGRRHLIGRHDLDPGALRHFNELIAQIDLGHAPLERDQVASAARELIDQPGDGIAPACIRQRMRRAGALDLMLTDPEWETLAVAQVAAAIVVSYLRDSFNLIPNGLPVVGRLDDAVMVETGWPIAADEVRNYLDFCRLRRIEAELRGEQRPHFGFTRETWLVARQAEAEWIAHCRQVATNSYLPAGSSQRFRVS</sequence>
<evidence type="ECO:0000313" key="2">
    <source>
        <dbReference type="Proteomes" id="UP001355056"/>
    </source>
</evidence>